<organism evidence="11 12">
    <name type="scientific">Fonsecaea monophora</name>
    <dbReference type="NCBI Taxonomy" id="254056"/>
    <lineage>
        <taxon>Eukaryota</taxon>
        <taxon>Fungi</taxon>
        <taxon>Dikarya</taxon>
        <taxon>Ascomycota</taxon>
        <taxon>Pezizomycotina</taxon>
        <taxon>Eurotiomycetes</taxon>
        <taxon>Chaetothyriomycetidae</taxon>
        <taxon>Chaetothyriales</taxon>
        <taxon>Herpotrichiellaceae</taxon>
        <taxon>Fonsecaea</taxon>
    </lineage>
</organism>
<evidence type="ECO:0000256" key="4">
    <source>
        <dbReference type="ARBA" id="ARBA00022487"/>
    </source>
</evidence>
<keyword evidence="6" id="KW-0276">Fatty acid metabolism</keyword>
<dbReference type="SUPFAM" id="SSF53474">
    <property type="entry name" value="alpha/beta-Hydrolases"/>
    <property type="match status" value="1"/>
</dbReference>
<keyword evidence="5" id="KW-0378">Hydrolase</keyword>
<keyword evidence="4" id="KW-0719">Serine esterase</keyword>
<dbReference type="InterPro" id="IPR003140">
    <property type="entry name" value="PLipase/COase/thioEstase"/>
</dbReference>
<gene>
    <name evidence="11" type="ORF">AYO21_11489</name>
</gene>
<dbReference type="EMBL" id="LVKK01000162">
    <property type="protein sequence ID" value="OAG34370.1"/>
    <property type="molecule type" value="Genomic_DNA"/>
</dbReference>
<evidence type="ECO:0000256" key="3">
    <source>
        <dbReference type="ARBA" id="ARBA00014923"/>
    </source>
</evidence>
<feature type="domain" description="Phospholipase/carboxylesterase/thioesterase" evidence="10">
    <location>
        <begin position="19"/>
        <end position="248"/>
    </location>
</feature>
<comment type="similarity">
    <text evidence="1">Belongs to the AB hydrolase superfamily. AB hydrolase 2 family.</text>
</comment>
<evidence type="ECO:0000313" key="12">
    <source>
        <dbReference type="Proteomes" id="UP000077002"/>
    </source>
</evidence>
<accession>A0A177EST8</accession>
<sequence length="251" mass="28293">MSEKPPYIVPPTADSTSTARPATFIFLHGYGDDAEGLPLGLAQQFQFYNKMQYLKWVLPNAPHNHEAMARAWYIPKALPNALKPRVPGHEDEEDALDDEAGIMKSVDMIDRLVEQEIKGGTPPERIVVGGFSQGCAVSLVWGLTGRLKDKVAGMLCLSGYLPLRDRIAELRNERKSKDEKDYKDSKKWFYVHGTMDMLVPSKFFMQGKEELVKWVGKDNVEEHLYQGMGHSTSSAELRDMLAFFEKVIPAC</sequence>
<comment type="function">
    <text evidence="7">Hydrolyzes fatty acids from S-acylated cysteine residues in proteins with a strong preference for palmitoylated G-alpha proteins over other acyl substrates. Mediates the deacylation of G-alpha proteins such as GPA1 in vivo, but has weak or no activity toward palmitoylated Ras proteins. Has weak lysophospholipase activity in vitro; however such activity may not exist in vivo.</text>
</comment>
<dbReference type="PANTHER" id="PTHR10655:SF17">
    <property type="entry name" value="LYSOPHOSPHOLIPASE-LIKE PROTEIN 1"/>
    <property type="match status" value="1"/>
</dbReference>
<name>A0A177EST8_9EURO</name>
<evidence type="ECO:0000256" key="5">
    <source>
        <dbReference type="ARBA" id="ARBA00022801"/>
    </source>
</evidence>
<dbReference type="PANTHER" id="PTHR10655">
    <property type="entry name" value="LYSOPHOSPHOLIPASE-RELATED"/>
    <property type="match status" value="1"/>
</dbReference>
<evidence type="ECO:0000256" key="6">
    <source>
        <dbReference type="ARBA" id="ARBA00022832"/>
    </source>
</evidence>
<keyword evidence="6" id="KW-0443">Lipid metabolism</keyword>
<dbReference type="GO" id="GO:0008474">
    <property type="term" value="F:palmitoyl-(protein) hydrolase activity"/>
    <property type="evidence" value="ECO:0007669"/>
    <property type="project" value="UniProtKB-EC"/>
</dbReference>
<dbReference type="RefSeq" id="XP_022506322.1">
    <property type="nucleotide sequence ID" value="XM_022661380.1"/>
</dbReference>
<comment type="catalytic activity">
    <reaction evidence="9">
        <text>S-hexadecanoyl-L-cysteinyl-[protein] + H2O = L-cysteinyl-[protein] + hexadecanoate + H(+)</text>
        <dbReference type="Rhea" id="RHEA:19233"/>
        <dbReference type="Rhea" id="RHEA-COMP:10131"/>
        <dbReference type="Rhea" id="RHEA-COMP:11032"/>
        <dbReference type="ChEBI" id="CHEBI:7896"/>
        <dbReference type="ChEBI" id="CHEBI:15377"/>
        <dbReference type="ChEBI" id="CHEBI:15378"/>
        <dbReference type="ChEBI" id="CHEBI:29950"/>
        <dbReference type="ChEBI" id="CHEBI:74151"/>
        <dbReference type="EC" id="3.1.2.22"/>
    </reaction>
</comment>
<dbReference type="Gene3D" id="3.40.50.1820">
    <property type="entry name" value="alpha/beta hydrolase"/>
    <property type="match status" value="1"/>
</dbReference>
<comment type="caution">
    <text evidence="11">The sequence shown here is derived from an EMBL/GenBank/DDBJ whole genome shotgun (WGS) entry which is preliminary data.</text>
</comment>
<evidence type="ECO:0000256" key="8">
    <source>
        <dbReference type="ARBA" id="ARBA00031195"/>
    </source>
</evidence>
<dbReference type="Pfam" id="PF02230">
    <property type="entry name" value="Abhydrolase_2"/>
    <property type="match status" value="1"/>
</dbReference>
<dbReference type="GO" id="GO:0006631">
    <property type="term" value="P:fatty acid metabolic process"/>
    <property type="evidence" value="ECO:0007669"/>
    <property type="project" value="UniProtKB-KW"/>
</dbReference>
<proteinExistence type="inferred from homology"/>
<evidence type="ECO:0000256" key="9">
    <source>
        <dbReference type="ARBA" id="ARBA00047337"/>
    </source>
</evidence>
<dbReference type="GO" id="GO:0005737">
    <property type="term" value="C:cytoplasm"/>
    <property type="evidence" value="ECO:0007669"/>
    <property type="project" value="TreeGrafter"/>
</dbReference>
<dbReference type="InterPro" id="IPR050565">
    <property type="entry name" value="LYPA1-2/EST-like"/>
</dbReference>
<dbReference type="EC" id="3.1.2.22" evidence="2"/>
<dbReference type="AlphaFoldDB" id="A0A177EST8"/>
<evidence type="ECO:0000256" key="1">
    <source>
        <dbReference type="ARBA" id="ARBA00006499"/>
    </source>
</evidence>
<keyword evidence="12" id="KW-1185">Reference proteome</keyword>
<dbReference type="Proteomes" id="UP000077002">
    <property type="component" value="Unassembled WGS sequence"/>
</dbReference>
<dbReference type="GeneID" id="34606583"/>
<evidence type="ECO:0000256" key="2">
    <source>
        <dbReference type="ARBA" id="ARBA00012423"/>
    </source>
</evidence>
<reference evidence="11 12" key="1">
    <citation type="submission" date="2016-03" db="EMBL/GenBank/DDBJ databases">
        <title>Draft genome sequence of the Fonsecaea monophora CBS 269.37.</title>
        <authorList>
            <person name="Bombassaro A."/>
            <person name="Vinicius W.A."/>
            <person name="De Hoog S."/>
            <person name="Sun J."/>
            <person name="Souza E.M."/>
            <person name="Raittz R.T."/>
            <person name="Costa F."/>
            <person name="Leao A.C."/>
            <person name="Tadra-Sfeir M.Z."/>
            <person name="Baura V."/>
            <person name="Balsanelli E."/>
            <person name="Pedrosa F.O."/>
            <person name="Moreno L.F."/>
            <person name="Steffens M.B."/>
            <person name="Xi L."/>
            <person name="Bocca A.L."/>
            <person name="Felipe M.S."/>
            <person name="Teixeira M."/>
            <person name="Telles Filho F.Q."/>
            <person name="Azevedo C.M."/>
            <person name="Gomes R."/>
            <person name="Vicente V.A."/>
        </authorList>
    </citation>
    <scope>NUCLEOTIDE SEQUENCE [LARGE SCALE GENOMIC DNA]</scope>
    <source>
        <strain evidence="11 12">CBS 269.37</strain>
    </source>
</reference>
<evidence type="ECO:0000259" key="10">
    <source>
        <dbReference type="Pfam" id="PF02230"/>
    </source>
</evidence>
<protein>
    <recommendedName>
        <fullName evidence="3">Acyl-protein thioesterase 1</fullName>
        <ecNumber evidence="2">3.1.2.22</ecNumber>
    </recommendedName>
    <alternativeName>
        <fullName evidence="8">Palmitoyl-protein hydrolase</fullName>
    </alternativeName>
</protein>
<dbReference type="InterPro" id="IPR029058">
    <property type="entry name" value="AB_hydrolase_fold"/>
</dbReference>
<dbReference type="OrthoDB" id="2418081at2759"/>
<evidence type="ECO:0000256" key="7">
    <source>
        <dbReference type="ARBA" id="ARBA00029392"/>
    </source>
</evidence>
<dbReference type="GO" id="GO:0052689">
    <property type="term" value="F:carboxylic ester hydrolase activity"/>
    <property type="evidence" value="ECO:0007669"/>
    <property type="project" value="UniProtKB-KW"/>
</dbReference>
<evidence type="ECO:0000313" key="11">
    <source>
        <dbReference type="EMBL" id="OAG34370.1"/>
    </source>
</evidence>